<dbReference type="InterPro" id="IPR032675">
    <property type="entry name" value="LRR_dom_sf"/>
</dbReference>
<organism evidence="1 2">
    <name type="scientific">Hypsizygus marmoreus</name>
    <name type="common">White beech mushroom</name>
    <name type="synonym">Agaricus marmoreus</name>
    <dbReference type="NCBI Taxonomy" id="39966"/>
    <lineage>
        <taxon>Eukaryota</taxon>
        <taxon>Fungi</taxon>
        <taxon>Dikarya</taxon>
        <taxon>Basidiomycota</taxon>
        <taxon>Agaricomycotina</taxon>
        <taxon>Agaricomycetes</taxon>
        <taxon>Agaricomycetidae</taxon>
        <taxon>Agaricales</taxon>
        <taxon>Tricholomatineae</taxon>
        <taxon>Lyophyllaceae</taxon>
        <taxon>Hypsizygus</taxon>
    </lineage>
</organism>
<accession>A0A369JMA6</accession>
<comment type="caution">
    <text evidence="1">The sequence shown here is derived from an EMBL/GenBank/DDBJ whole genome shotgun (WGS) entry which is preliminary data.</text>
</comment>
<dbReference type="Gene3D" id="3.80.10.10">
    <property type="entry name" value="Ribonuclease Inhibitor"/>
    <property type="match status" value="1"/>
</dbReference>
<dbReference type="SUPFAM" id="SSF52047">
    <property type="entry name" value="RNI-like"/>
    <property type="match status" value="1"/>
</dbReference>
<dbReference type="AlphaFoldDB" id="A0A369JMA6"/>
<gene>
    <name evidence="1" type="ORF">Hypma_011236</name>
</gene>
<name>A0A369JMA6_HYPMA</name>
<keyword evidence="2" id="KW-1185">Reference proteome</keyword>
<dbReference type="InParanoid" id="A0A369JMA6"/>
<dbReference type="STRING" id="39966.A0A369JMA6"/>
<proteinExistence type="predicted"/>
<evidence type="ECO:0008006" key="3">
    <source>
        <dbReference type="Google" id="ProtNLM"/>
    </source>
</evidence>
<dbReference type="OrthoDB" id="2269034at2759"/>
<reference evidence="1" key="1">
    <citation type="submission" date="2018-04" db="EMBL/GenBank/DDBJ databases">
        <title>Whole genome sequencing of Hypsizygus marmoreus.</title>
        <authorList>
            <person name="Choi I.-G."/>
            <person name="Min B."/>
            <person name="Kim J.-G."/>
            <person name="Kim S."/>
            <person name="Oh Y.-L."/>
            <person name="Kong W.-S."/>
            <person name="Park H."/>
            <person name="Jeong J."/>
            <person name="Song E.-S."/>
        </authorList>
    </citation>
    <scope>NUCLEOTIDE SEQUENCE [LARGE SCALE GENOMIC DNA]</scope>
    <source>
        <strain evidence="1">51987-8</strain>
    </source>
</reference>
<dbReference type="Proteomes" id="UP000076154">
    <property type="component" value="Unassembled WGS sequence"/>
</dbReference>
<evidence type="ECO:0000313" key="1">
    <source>
        <dbReference type="EMBL" id="RDB21687.1"/>
    </source>
</evidence>
<dbReference type="EMBL" id="LUEZ02000054">
    <property type="protein sequence ID" value="RDB21687.1"/>
    <property type="molecule type" value="Genomic_DNA"/>
</dbReference>
<sequence length="479" mass="53606">MPSTNPTRSATPQGAFDWPLNPISSSIRRRHTTVYALPPEILSMVFICCLPCLNSTSHHRNDAPLVFLSVSHMWRACAISTPQLWGALNITQGCEPSRRRIDEWLARAKASPLSLRLSYREDSPALHVLATVLRRNNLKRIEALSICLPFHNYSSIADHINGEIPLLSTLTLEVSEKSGVGTISHTTLDFSQAPNLREVTITVPENVTARMLASSSVRMPWAQLTHLTVEENALCPDNAASILSQCINLVVCALEIGGHLGREDEAALMDFPVTVLRALHTLNIVDNGLGSSNRLSPLLRRLTLPALKSLEIEAPGMLYGRGFGRDLLNLQARSRFALESMELLFVCFKMEQLETFLHRTPSLRALRLEARSHHCDYSRVLIGIRYIPSSAQNVLPRLQKLFVTSNSPDDGAAKQGVVDSIASRWWPNGQHPDNHVQQNLSRLEQVFVQWRDRSFVIYKNISRRLLDPNDDSPPTYIVD</sequence>
<protein>
    <recommendedName>
        <fullName evidence="3">F-box domain-containing protein</fullName>
    </recommendedName>
</protein>
<evidence type="ECO:0000313" key="2">
    <source>
        <dbReference type="Proteomes" id="UP000076154"/>
    </source>
</evidence>